<accession>A0ABV9V5C4</accession>
<sequence length="586" mass="63777">MTVPAQPDPPQGPQPSSGRYSRTGTTRLLCAGPYLQARFRRRVVEELVEHDGRAVAPSVGVDVVPVLAHALRARKLELQAGGLIALLWTLFWLADLYGDGFGWMTSWSLADAYGQSYTERKFFLPTDLFEEGDNVLRYPGSGVWALNYAIICGLLWLVRNVSGRGTSVYSLDGLLPAGSGWVRLAPLAPRLLLALYWAAALAALWNASANWMAVVFPLLLVIPVWRHRSAVEAVMCDRLRAEVFEQEPREELTGPEWLREIGLAIDREQNSGIVLYEPARPFVGSGRALKPWSLVMDLRRRPEAGSEPLTAAGVLNCVQDRLADLGRLPVPPSGLDRLREVEIDELVYLPSGPPRHEVDHGETATTMHRLASVGEGGEARRHFLRVRVSAWEHQVVVSVLIRVHTQGELLVLEVVPHVLDPLKPEFGLVDAIVERGREFPAIAAGRALVTAPAAGVAAAFSAARSLDSAFRWATRHAGHVRTPEASAEGAAASVREMASVRGESPLQQMDVSRYLRTIQERIGTGALQALSEKGHDTGQLEQQIIQVTNGGVYVGTMSGGAVATGRGARARADGALQQVLGRQDAR</sequence>
<keyword evidence="2" id="KW-0472">Membrane</keyword>
<dbReference type="GeneID" id="31232815"/>
<feature type="region of interest" description="Disordered" evidence="1">
    <location>
        <begin position="1"/>
        <end position="24"/>
    </location>
</feature>
<name>A0ABV9V5C4_STRAZ</name>
<evidence type="ECO:0000313" key="4">
    <source>
        <dbReference type="Proteomes" id="UP001595908"/>
    </source>
</evidence>
<keyword evidence="4" id="KW-1185">Reference proteome</keyword>
<dbReference type="RefSeq" id="WP_033299028.1">
    <property type="nucleotide sequence ID" value="NZ_JBHSJE010000002.1"/>
</dbReference>
<comment type="caution">
    <text evidence="3">The sequence shown here is derived from an EMBL/GenBank/DDBJ whole genome shotgun (WGS) entry which is preliminary data.</text>
</comment>
<protein>
    <submittedName>
        <fullName evidence="3">Uncharacterized protein</fullName>
    </submittedName>
</protein>
<reference evidence="4" key="1">
    <citation type="journal article" date="2019" name="Int. J. Syst. Evol. Microbiol.">
        <title>The Global Catalogue of Microorganisms (GCM) 10K type strain sequencing project: providing services to taxonomists for standard genome sequencing and annotation.</title>
        <authorList>
            <consortium name="The Broad Institute Genomics Platform"/>
            <consortium name="The Broad Institute Genome Sequencing Center for Infectious Disease"/>
            <person name="Wu L."/>
            <person name="Ma J."/>
        </authorList>
    </citation>
    <scope>NUCLEOTIDE SEQUENCE [LARGE SCALE GENOMIC DNA]</scope>
    <source>
        <strain evidence="4">ICMP 257</strain>
    </source>
</reference>
<feature type="compositionally biased region" description="Pro residues" evidence="1">
    <location>
        <begin position="1"/>
        <end position="13"/>
    </location>
</feature>
<gene>
    <name evidence="3" type="ORF">ACFPL4_12340</name>
</gene>
<organism evidence="3 4">
    <name type="scientific">Streptomyces atroolivaceus</name>
    <dbReference type="NCBI Taxonomy" id="66869"/>
    <lineage>
        <taxon>Bacteria</taxon>
        <taxon>Bacillati</taxon>
        <taxon>Actinomycetota</taxon>
        <taxon>Actinomycetes</taxon>
        <taxon>Kitasatosporales</taxon>
        <taxon>Streptomycetaceae</taxon>
        <taxon>Streptomyces</taxon>
    </lineage>
</organism>
<evidence type="ECO:0000256" key="2">
    <source>
        <dbReference type="SAM" id="Phobius"/>
    </source>
</evidence>
<dbReference type="EMBL" id="JBHSJE010000002">
    <property type="protein sequence ID" value="MFC4979150.1"/>
    <property type="molecule type" value="Genomic_DNA"/>
</dbReference>
<feature type="transmembrane region" description="Helical" evidence="2">
    <location>
        <begin position="76"/>
        <end position="94"/>
    </location>
</feature>
<feature type="transmembrane region" description="Helical" evidence="2">
    <location>
        <begin position="138"/>
        <end position="157"/>
    </location>
</feature>
<evidence type="ECO:0000313" key="3">
    <source>
        <dbReference type="EMBL" id="MFC4979150.1"/>
    </source>
</evidence>
<keyword evidence="2" id="KW-1133">Transmembrane helix</keyword>
<keyword evidence="2" id="KW-0812">Transmembrane</keyword>
<proteinExistence type="predicted"/>
<feature type="transmembrane region" description="Helical" evidence="2">
    <location>
        <begin position="194"/>
        <end position="222"/>
    </location>
</feature>
<dbReference type="Proteomes" id="UP001595908">
    <property type="component" value="Unassembled WGS sequence"/>
</dbReference>
<evidence type="ECO:0000256" key="1">
    <source>
        <dbReference type="SAM" id="MobiDB-lite"/>
    </source>
</evidence>